<dbReference type="PANTHER" id="PTHR43537">
    <property type="entry name" value="TRANSCRIPTIONAL REGULATOR, GNTR FAMILY"/>
    <property type="match status" value="1"/>
</dbReference>
<evidence type="ECO:0000259" key="5">
    <source>
        <dbReference type="PROSITE" id="PS50949"/>
    </source>
</evidence>
<dbReference type="Pfam" id="PF07729">
    <property type="entry name" value="FCD"/>
    <property type="match status" value="1"/>
</dbReference>
<feature type="region of interest" description="Disordered" evidence="4">
    <location>
        <begin position="1"/>
        <end position="22"/>
    </location>
</feature>
<dbReference type="SUPFAM" id="SSF46785">
    <property type="entry name" value="Winged helix' DNA-binding domain"/>
    <property type="match status" value="1"/>
</dbReference>
<dbReference type="InterPro" id="IPR036388">
    <property type="entry name" value="WH-like_DNA-bd_sf"/>
</dbReference>
<name>A0A4U0RX48_9ACTN</name>
<reference evidence="6 7" key="1">
    <citation type="submission" date="2019-04" db="EMBL/GenBank/DDBJ databases">
        <title>Streptomyces oryziradicis sp. nov., a novel actinomycete isolated from rhizosphere soil of rice (Oryza sativa L.).</title>
        <authorList>
            <person name="Li C."/>
        </authorList>
    </citation>
    <scope>NUCLEOTIDE SEQUENCE [LARGE SCALE GENOMIC DNA]</scope>
    <source>
        <strain evidence="6 7">NEAU-C40</strain>
    </source>
</reference>
<feature type="non-terminal residue" evidence="6">
    <location>
        <position position="295"/>
    </location>
</feature>
<dbReference type="AlphaFoldDB" id="A0A4U0RX48"/>
<evidence type="ECO:0000256" key="2">
    <source>
        <dbReference type="ARBA" id="ARBA00023125"/>
    </source>
</evidence>
<dbReference type="Proteomes" id="UP000305778">
    <property type="component" value="Unassembled WGS sequence"/>
</dbReference>
<feature type="region of interest" description="Disordered" evidence="4">
    <location>
        <begin position="39"/>
        <end position="67"/>
    </location>
</feature>
<dbReference type="SMART" id="SM00345">
    <property type="entry name" value="HTH_GNTR"/>
    <property type="match status" value="1"/>
</dbReference>
<dbReference type="InterPro" id="IPR008920">
    <property type="entry name" value="TF_FadR/GntR_C"/>
</dbReference>
<gene>
    <name evidence="6" type="ORF">FCI23_45870</name>
</gene>
<dbReference type="GO" id="GO:0003700">
    <property type="term" value="F:DNA-binding transcription factor activity"/>
    <property type="evidence" value="ECO:0007669"/>
    <property type="project" value="InterPro"/>
</dbReference>
<evidence type="ECO:0000313" key="6">
    <source>
        <dbReference type="EMBL" id="TJZ99390.1"/>
    </source>
</evidence>
<dbReference type="SMART" id="SM00895">
    <property type="entry name" value="FCD"/>
    <property type="match status" value="1"/>
</dbReference>
<feature type="domain" description="HTH gntR-type" evidence="5">
    <location>
        <begin position="70"/>
        <end position="138"/>
    </location>
</feature>
<proteinExistence type="predicted"/>
<dbReference type="GO" id="GO:0003677">
    <property type="term" value="F:DNA binding"/>
    <property type="evidence" value="ECO:0007669"/>
    <property type="project" value="UniProtKB-KW"/>
</dbReference>
<evidence type="ECO:0000256" key="1">
    <source>
        <dbReference type="ARBA" id="ARBA00023015"/>
    </source>
</evidence>
<dbReference type="PROSITE" id="PS50949">
    <property type="entry name" value="HTH_GNTR"/>
    <property type="match status" value="1"/>
</dbReference>
<accession>A0A4U0RX48</accession>
<dbReference type="EMBL" id="SUMC01000108">
    <property type="protein sequence ID" value="TJZ99390.1"/>
    <property type="molecule type" value="Genomic_DNA"/>
</dbReference>
<evidence type="ECO:0000256" key="4">
    <source>
        <dbReference type="SAM" id="MobiDB-lite"/>
    </source>
</evidence>
<keyword evidence="2" id="KW-0238">DNA-binding</keyword>
<dbReference type="Gene3D" id="1.20.120.530">
    <property type="entry name" value="GntR ligand-binding domain-like"/>
    <property type="match status" value="1"/>
</dbReference>
<evidence type="ECO:0000256" key="3">
    <source>
        <dbReference type="ARBA" id="ARBA00023163"/>
    </source>
</evidence>
<keyword evidence="3" id="KW-0804">Transcription</keyword>
<evidence type="ECO:0000313" key="7">
    <source>
        <dbReference type="Proteomes" id="UP000305778"/>
    </source>
</evidence>
<dbReference type="CDD" id="cd07377">
    <property type="entry name" value="WHTH_GntR"/>
    <property type="match status" value="1"/>
</dbReference>
<dbReference type="PANTHER" id="PTHR43537:SF44">
    <property type="entry name" value="GNTR FAMILY REGULATORY PROTEIN"/>
    <property type="match status" value="1"/>
</dbReference>
<dbReference type="Pfam" id="PF00392">
    <property type="entry name" value="GntR"/>
    <property type="match status" value="1"/>
</dbReference>
<dbReference type="InterPro" id="IPR000524">
    <property type="entry name" value="Tscrpt_reg_HTH_GntR"/>
</dbReference>
<dbReference type="InterPro" id="IPR036390">
    <property type="entry name" value="WH_DNA-bd_sf"/>
</dbReference>
<organism evidence="6 7">
    <name type="scientific">Actinacidiphila oryziradicis</name>
    <dbReference type="NCBI Taxonomy" id="2571141"/>
    <lineage>
        <taxon>Bacteria</taxon>
        <taxon>Bacillati</taxon>
        <taxon>Actinomycetota</taxon>
        <taxon>Actinomycetes</taxon>
        <taxon>Kitasatosporales</taxon>
        <taxon>Streptomycetaceae</taxon>
        <taxon>Actinacidiphila</taxon>
    </lineage>
</organism>
<dbReference type="Gene3D" id="1.10.10.10">
    <property type="entry name" value="Winged helix-like DNA-binding domain superfamily/Winged helix DNA-binding domain"/>
    <property type="match status" value="1"/>
</dbReference>
<dbReference type="OrthoDB" id="4164516at2"/>
<protein>
    <submittedName>
        <fullName evidence="6">FadR family transcriptional regulator</fullName>
    </submittedName>
</protein>
<keyword evidence="1" id="KW-0805">Transcription regulation</keyword>
<dbReference type="PRINTS" id="PR00035">
    <property type="entry name" value="HTHGNTR"/>
</dbReference>
<dbReference type="InterPro" id="IPR011711">
    <property type="entry name" value="GntR_C"/>
</dbReference>
<keyword evidence="7" id="KW-1185">Reference proteome</keyword>
<dbReference type="SUPFAM" id="SSF48008">
    <property type="entry name" value="GntR ligand-binding domain-like"/>
    <property type="match status" value="1"/>
</dbReference>
<sequence>MVKRRRPPAASAPSLPTNQTGIGAPVTAAVTLRQLTTKIPQGQQLSGDGDKLASSPRVRLADRTNPRRPARLAETVAEDLIGAIVSGRLPADSVLPGEQALCEDFGVGRVVVREALKALEHKGLLIIRQGQGTVVAPVTRWDPLDSTVLNARIRHDDGLGLLDNLVQVRCALESELAGTAATRRTEQQLAEMNSVLAAMECVLRQPEQYLALDVEFHDHIMWMAGNDVARAVVTNIHNHARVSSRYCGGELDKQIAAAHIGHAAIAQAITDADELAARTAMRTHILDSWHSKRSR</sequence>
<comment type="caution">
    <text evidence="6">The sequence shown here is derived from an EMBL/GenBank/DDBJ whole genome shotgun (WGS) entry which is preliminary data.</text>
</comment>